<reference evidence="1" key="1">
    <citation type="submission" date="2020-08" db="EMBL/GenBank/DDBJ databases">
        <title>Multicomponent nature underlies the extraordinary mechanical properties of spider dragline silk.</title>
        <authorList>
            <person name="Kono N."/>
            <person name="Nakamura H."/>
            <person name="Mori M."/>
            <person name="Yoshida Y."/>
            <person name="Ohtoshi R."/>
            <person name="Malay A.D."/>
            <person name="Moran D.A.P."/>
            <person name="Tomita M."/>
            <person name="Numata K."/>
            <person name="Arakawa K."/>
        </authorList>
    </citation>
    <scope>NUCLEOTIDE SEQUENCE</scope>
</reference>
<dbReference type="Proteomes" id="UP000887159">
    <property type="component" value="Unassembled WGS sequence"/>
</dbReference>
<protein>
    <submittedName>
        <fullName evidence="1">Uncharacterized protein</fullName>
    </submittedName>
</protein>
<sequence>MTHELAVSLLASTPVVGCLRLDRFNVHQPSLHGGSSVALDSNSWHAGLESGTFTTGLQKPLHWLQIEIEIHQPHGIHRCKMARLRLSF</sequence>
<evidence type="ECO:0000313" key="1">
    <source>
        <dbReference type="EMBL" id="GFX93209.1"/>
    </source>
</evidence>
<dbReference type="AlphaFoldDB" id="A0A8X6V4U8"/>
<evidence type="ECO:0000313" key="2">
    <source>
        <dbReference type="Proteomes" id="UP000887159"/>
    </source>
</evidence>
<organism evidence="1 2">
    <name type="scientific">Trichonephila clavipes</name>
    <name type="common">Golden silk orbweaver</name>
    <name type="synonym">Nephila clavipes</name>
    <dbReference type="NCBI Taxonomy" id="2585209"/>
    <lineage>
        <taxon>Eukaryota</taxon>
        <taxon>Metazoa</taxon>
        <taxon>Ecdysozoa</taxon>
        <taxon>Arthropoda</taxon>
        <taxon>Chelicerata</taxon>
        <taxon>Arachnida</taxon>
        <taxon>Araneae</taxon>
        <taxon>Araneomorphae</taxon>
        <taxon>Entelegynae</taxon>
        <taxon>Araneoidea</taxon>
        <taxon>Nephilidae</taxon>
        <taxon>Trichonephila</taxon>
    </lineage>
</organism>
<gene>
    <name evidence="1" type="ORF">TNCV_4760881</name>
</gene>
<proteinExistence type="predicted"/>
<name>A0A8X6V4U8_TRICX</name>
<keyword evidence="2" id="KW-1185">Reference proteome</keyword>
<accession>A0A8X6V4U8</accession>
<comment type="caution">
    <text evidence="1">The sequence shown here is derived from an EMBL/GenBank/DDBJ whole genome shotgun (WGS) entry which is preliminary data.</text>
</comment>
<dbReference type="EMBL" id="BMAU01021172">
    <property type="protein sequence ID" value="GFX93209.1"/>
    <property type="molecule type" value="Genomic_DNA"/>
</dbReference>